<name>A0AAD5YQN6_9AGAR</name>
<gene>
    <name evidence="2" type="ORF">NP233_g11739</name>
</gene>
<dbReference type="EMBL" id="JANIEX010001481">
    <property type="protein sequence ID" value="KAJ3557445.1"/>
    <property type="molecule type" value="Genomic_DNA"/>
</dbReference>
<keyword evidence="3" id="KW-1185">Reference proteome</keyword>
<dbReference type="Pfam" id="PF12937">
    <property type="entry name" value="F-box-like"/>
    <property type="match status" value="1"/>
</dbReference>
<protein>
    <recommendedName>
        <fullName evidence="1">F-box domain-containing protein</fullName>
    </recommendedName>
</protein>
<dbReference type="Proteomes" id="UP001213000">
    <property type="component" value="Unassembled WGS sequence"/>
</dbReference>
<evidence type="ECO:0000313" key="2">
    <source>
        <dbReference type="EMBL" id="KAJ3557445.1"/>
    </source>
</evidence>
<evidence type="ECO:0000259" key="1">
    <source>
        <dbReference type="Pfam" id="PF12937"/>
    </source>
</evidence>
<feature type="domain" description="F-box" evidence="1">
    <location>
        <begin position="15"/>
        <end position="81"/>
    </location>
</feature>
<accession>A0AAD5YQN6</accession>
<proteinExistence type="predicted"/>
<comment type="caution">
    <text evidence="2">The sequence shown here is derived from an EMBL/GenBank/DDBJ whole genome shotgun (WGS) entry which is preliminary data.</text>
</comment>
<sequence length="349" mass="39625">MAKSQAESSTVALTIDCLPSEILAEIFSTQLAGPINLPPQSSFSASYKEVQTPSLWSLASVCRRWRDVVFSTPYLWSSFDITVERTPHPRFIPTLQLFLERSGDQPLAFKLRACKNVPRSTSRQALTCLATRARQWEDVTLHVFLDVLVGCTHLQGPDSCFPRLHNLNIEPWPLKFTDNLPPFKLFPSAPLLSQIDLNSFSHHPLKILGFPWDQITHLSMTSNDGGEGYLMDILKHTPKLSVLIFDALQPDPEWQSRMHGGQFIQLSHLRELDWTYRHMPDYSYFFNHVSAPLLKSFSLWCHRDDLLHQDTIRGFLQRSACSVKNVELKAGGSKHLGIFGAISCHVSRC</sequence>
<dbReference type="InterPro" id="IPR036047">
    <property type="entry name" value="F-box-like_dom_sf"/>
</dbReference>
<evidence type="ECO:0000313" key="3">
    <source>
        <dbReference type="Proteomes" id="UP001213000"/>
    </source>
</evidence>
<dbReference type="Gene3D" id="1.20.1280.50">
    <property type="match status" value="1"/>
</dbReference>
<organism evidence="2 3">
    <name type="scientific">Leucocoprinus birnbaumii</name>
    <dbReference type="NCBI Taxonomy" id="56174"/>
    <lineage>
        <taxon>Eukaryota</taxon>
        <taxon>Fungi</taxon>
        <taxon>Dikarya</taxon>
        <taxon>Basidiomycota</taxon>
        <taxon>Agaricomycotina</taxon>
        <taxon>Agaricomycetes</taxon>
        <taxon>Agaricomycetidae</taxon>
        <taxon>Agaricales</taxon>
        <taxon>Agaricineae</taxon>
        <taxon>Agaricaceae</taxon>
        <taxon>Leucocoprinus</taxon>
    </lineage>
</organism>
<dbReference type="AlphaFoldDB" id="A0AAD5YQN6"/>
<dbReference type="SUPFAM" id="SSF81383">
    <property type="entry name" value="F-box domain"/>
    <property type="match status" value="1"/>
</dbReference>
<dbReference type="InterPro" id="IPR001810">
    <property type="entry name" value="F-box_dom"/>
</dbReference>
<reference evidence="2" key="1">
    <citation type="submission" date="2022-07" db="EMBL/GenBank/DDBJ databases">
        <title>Genome Sequence of Leucocoprinus birnbaumii.</title>
        <authorList>
            <person name="Buettner E."/>
        </authorList>
    </citation>
    <scope>NUCLEOTIDE SEQUENCE</scope>
    <source>
        <strain evidence="2">VT141</strain>
    </source>
</reference>